<dbReference type="EMBL" id="DS239397">
    <property type="protein sequence ID" value="EDP33331.1"/>
    <property type="molecule type" value="Genomic_DNA"/>
</dbReference>
<accession>A8PQT0</accession>
<organism evidence="1">
    <name type="scientific">Brugia malayi</name>
    <name type="common">Filarial nematode worm</name>
    <dbReference type="NCBI Taxonomy" id="6279"/>
    <lineage>
        <taxon>Eukaryota</taxon>
        <taxon>Metazoa</taxon>
        <taxon>Ecdysozoa</taxon>
        <taxon>Nematoda</taxon>
        <taxon>Chromadorea</taxon>
        <taxon>Rhabditida</taxon>
        <taxon>Spirurina</taxon>
        <taxon>Spiruromorpha</taxon>
        <taxon>Filarioidea</taxon>
        <taxon>Onchocercidae</taxon>
        <taxon>Brugia</taxon>
    </lineage>
</organism>
<reference evidence="1" key="1">
    <citation type="journal article" date="2007" name="Science">
        <title>Draft genome of the filarial nematode parasite Brugia malayi.</title>
        <authorList>
            <person name="Ghedin E."/>
            <person name="Wang S."/>
            <person name="Spiro D."/>
            <person name="Caler E."/>
            <person name="Zhao Q."/>
            <person name="Crabtree J."/>
            <person name="Allen J.E."/>
            <person name="Delcher A.L."/>
            <person name="Guiliano D.B."/>
            <person name="Miranda-Saavedra D."/>
            <person name="Angiuoli S.V."/>
            <person name="Creasy T."/>
            <person name="Amedeo P."/>
            <person name="Haas B."/>
            <person name="El-Sayed N.M."/>
            <person name="Wortman J.R."/>
            <person name="Feldblyum T."/>
            <person name="Tallon L."/>
            <person name="Schatz M."/>
            <person name="Shumway M."/>
            <person name="Koo H."/>
            <person name="Salzberg S.L."/>
            <person name="Schobel S."/>
            <person name="Pertea M."/>
            <person name="Pop M."/>
            <person name="White O."/>
            <person name="Barton G.J."/>
            <person name="Carlow C.K."/>
            <person name="Crawford M.J."/>
            <person name="Daub J."/>
            <person name="Dimmic M.W."/>
            <person name="Estes C.F."/>
            <person name="Foster J.M."/>
            <person name="Ganatra M."/>
            <person name="Gregory W.F."/>
            <person name="Johnson N.M."/>
            <person name="Jin J."/>
            <person name="Komuniecki R."/>
            <person name="Korf I."/>
            <person name="Kumar S."/>
            <person name="Laney S."/>
            <person name="Li B.W."/>
            <person name="Li W."/>
            <person name="Lindblom T.H."/>
            <person name="Lustigman S."/>
            <person name="Ma D."/>
            <person name="Maina C.V."/>
            <person name="Martin D.M."/>
            <person name="McCarter J.P."/>
            <person name="McReynolds L."/>
            <person name="Mitreva M."/>
            <person name="Nutman T.B."/>
            <person name="Parkinson J."/>
            <person name="Peregrin-Alvarez J.M."/>
            <person name="Poole C."/>
            <person name="Ren Q."/>
            <person name="Saunders L."/>
            <person name="Sluder A.E."/>
            <person name="Smith K."/>
            <person name="Stanke M."/>
            <person name="Unnasch T.R."/>
            <person name="Ware J."/>
            <person name="Wei A.D."/>
            <person name="Weil G."/>
            <person name="Williams D.J."/>
            <person name="Zhang Y."/>
            <person name="Williams S.A."/>
            <person name="Fraser-Liggett C."/>
            <person name="Slatko B."/>
            <person name="Blaxter M.L."/>
            <person name="Scott A.L."/>
        </authorList>
    </citation>
    <scope>NUCLEOTIDE SEQUENCE [LARGE SCALE GENOMIC DNA]</scope>
</reference>
<sequence length="84" mass="9405">MKYPLIITKRNYYKHWESYLIVGANLRYICGGINSSDPTSGGKTASRGFLLVGSIDDRFEGEVGSERLTGWKMFIKKTIPANSV</sequence>
<evidence type="ECO:0000313" key="1">
    <source>
        <dbReference type="EMBL" id="EDP33331.1"/>
    </source>
</evidence>
<gene>
    <name evidence="1" type="ORF">Bm1_31835</name>
</gene>
<name>A8PQT0_BRUMA</name>
<dbReference type="AlphaFoldDB" id="A8PQT0"/>
<proteinExistence type="predicted"/>
<protein>
    <submittedName>
        <fullName evidence="1">Uncharacterized protein</fullName>
    </submittedName>
</protein>